<dbReference type="Gene3D" id="3.30.950.10">
    <property type="entry name" value="Methyltransferase, Cobalt-precorrin-4 Transmethylase, Domain 2"/>
    <property type="match status" value="1"/>
</dbReference>
<keyword evidence="3 6" id="KW-0489">Methyltransferase</keyword>
<dbReference type="CDD" id="cd11648">
    <property type="entry name" value="RsmI"/>
    <property type="match status" value="1"/>
</dbReference>
<evidence type="ECO:0000256" key="6">
    <source>
        <dbReference type="HAMAP-Rule" id="MF_01877"/>
    </source>
</evidence>
<feature type="domain" description="Tetrapyrrole methylase" evidence="7">
    <location>
        <begin position="14"/>
        <end position="214"/>
    </location>
</feature>
<evidence type="ECO:0000256" key="1">
    <source>
        <dbReference type="ARBA" id="ARBA00022490"/>
    </source>
</evidence>
<dbReference type="InterPro" id="IPR008189">
    <property type="entry name" value="rRNA_ssu_MeTfrase_I"/>
</dbReference>
<comment type="function">
    <text evidence="6">Catalyzes the 2'-O-methylation of the ribose of cytidine 1402 (C1402) in 16S rRNA.</text>
</comment>
<evidence type="ECO:0000259" key="7">
    <source>
        <dbReference type="Pfam" id="PF00590"/>
    </source>
</evidence>
<dbReference type="InterPro" id="IPR014776">
    <property type="entry name" value="4pyrrole_Mease_sub2"/>
</dbReference>
<protein>
    <recommendedName>
        <fullName evidence="6">Ribosomal RNA small subunit methyltransferase I</fullName>
        <ecNumber evidence="6">2.1.1.198</ecNumber>
    </recommendedName>
    <alternativeName>
        <fullName evidence="6">16S rRNA 2'-O-ribose C1402 methyltransferase</fullName>
    </alternativeName>
    <alternativeName>
        <fullName evidence="6">rRNA (cytidine-2'-O-)-methyltransferase RsmI</fullName>
    </alternativeName>
</protein>
<dbReference type="InterPro" id="IPR018063">
    <property type="entry name" value="SAM_MeTrfase_RsmI_CS"/>
</dbReference>
<dbReference type="InterPro" id="IPR014777">
    <property type="entry name" value="4pyrrole_Mease_sub1"/>
</dbReference>
<reference evidence="8" key="1">
    <citation type="submission" date="2022-08" db="EMBL/GenBank/DDBJ databases">
        <title>Alicyclobacillus dauci DSM2870, complete genome.</title>
        <authorList>
            <person name="Wang Q."/>
            <person name="Cai R."/>
            <person name="Wang Z."/>
        </authorList>
    </citation>
    <scope>NUCLEOTIDE SEQUENCE</scope>
    <source>
        <strain evidence="8">DSM 28700</strain>
    </source>
</reference>
<comment type="similarity">
    <text evidence="6">Belongs to the methyltransferase superfamily. RsmI family.</text>
</comment>
<dbReference type="Pfam" id="PF00590">
    <property type="entry name" value="TP_methylase"/>
    <property type="match status" value="1"/>
</dbReference>
<organism evidence="8 9">
    <name type="scientific">Alicyclobacillus dauci</name>
    <dbReference type="NCBI Taxonomy" id="1475485"/>
    <lineage>
        <taxon>Bacteria</taxon>
        <taxon>Bacillati</taxon>
        <taxon>Bacillota</taxon>
        <taxon>Bacilli</taxon>
        <taxon>Bacillales</taxon>
        <taxon>Alicyclobacillaceae</taxon>
        <taxon>Alicyclobacillus</taxon>
    </lineage>
</organism>
<dbReference type="InterPro" id="IPR035996">
    <property type="entry name" value="4pyrrol_Methylase_sf"/>
</dbReference>
<comment type="catalytic activity">
    <reaction evidence="6">
        <text>cytidine(1402) in 16S rRNA + S-adenosyl-L-methionine = 2'-O-methylcytidine(1402) in 16S rRNA + S-adenosyl-L-homocysteine + H(+)</text>
        <dbReference type="Rhea" id="RHEA:42924"/>
        <dbReference type="Rhea" id="RHEA-COMP:10285"/>
        <dbReference type="Rhea" id="RHEA-COMP:10286"/>
        <dbReference type="ChEBI" id="CHEBI:15378"/>
        <dbReference type="ChEBI" id="CHEBI:57856"/>
        <dbReference type="ChEBI" id="CHEBI:59789"/>
        <dbReference type="ChEBI" id="CHEBI:74495"/>
        <dbReference type="ChEBI" id="CHEBI:82748"/>
        <dbReference type="EC" id="2.1.1.198"/>
    </reaction>
</comment>
<dbReference type="Proteomes" id="UP001164803">
    <property type="component" value="Chromosome"/>
</dbReference>
<dbReference type="RefSeq" id="WP_268044789.1">
    <property type="nucleotide sequence ID" value="NZ_CP104064.1"/>
</dbReference>
<dbReference type="PROSITE" id="PS01296">
    <property type="entry name" value="RSMI"/>
    <property type="match status" value="1"/>
</dbReference>
<evidence type="ECO:0000313" key="8">
    <source>
        <dbReference type="EMBL" id="WAH37313.1"/>
    </source>
</evidence>
<dbReference type="PIRSF" id="PIRSF005917">
    <property type="entry name" value="MTase_YraL"/>
    <property type="match status" value="1"/>
</dbReference>
<evidence type="ECO:0000256" key="4">
    <source>
        <dbReference type="ARBA" id="ARBA00022679"/>
    </source>
</evidence>
<dbReference type="PANTHER" id="PTHR46111:SF1">
    <property type="entry name" value="RIBOSOMAL RNA SMALL SUBUNIT METHYLTRANSFERASE I"/>
    <property type="match status" value="1"/>
</dbReference>
<name>A0ABY6Z350_9BACL</name>
<dbReference type="EC" id="2.1.1.198" evidence="6"/>
<keyword evidence="1 6" id="KW-0963">Cytoplasm</keyword>
<dbReference type="GO" id="GO:0008168">
    <property type="term" value="F:methyltransferase activity"/>
    <property type="evidence" value="ECO:0007669"/>
    <property type="project" value="UniProtKB-KW"/>
</dbReference>
<accession>A0ABY6Z350</accession>
<evidence type="ECO:0000256" key="2">
    <source>
        <dbReference type="ARBA" id="ARBA00022552"/>
    </source>
</evidence>
<dbReference type="Gene3D" id="3.40.1010.10">
    <property type="entry name" value="Cobalt-precorrin-4 Transmethylase, Domain 1"/>
    <property type="match status" value="1"/>
</dbReference>
<gene>
    <name evidence="6 8" type="primary">rsmI</name>
    <name evidence="8" type="ORF">NZD86_01845</name>
</gene>
<keyword evidence="9" id="KW-1185">Reference proteome</keyword>
<dbReference type="NCBIfam" id="TIGR00096">
    <property type="entry name" value="16S rRNA (cytidine(1402)-2'-O)-methyltransferase"/>
    <property type="match status" value="1"/>
</dbReference>
<proteinExistence type="inferred from homology"/>
<dbReference type="SUPFAM" id="SSF53790">
    <property type="entry name" value="Tetrapyrrole methylase"/>
    <property type="match status" value="1"/>
</dbReference>
<evidence type="ECO:0000313" key="9">
    <source>
        <dbReference type="Proteomes" id="UP001164803"/>
    </source>
</evidence>
<evidence type="ECO:0000256" key="5">
    <source>
        <dbReference type="ARBA" id="ARBA00022691"/>
    </source>
</evidence>
<keyword evidence="5 6" id="KW-0949">S-adenosyl-L-methionine</keyword>
<keyword evidence="4 6" id="KW-0808">Transferase</keyword>
<dbReference type="EMBL" id="CP104064">
    <property type="protein sequence ID" value="WAH37313.1"/>
    <property type="molecule type" value="Genomic_DNA"/>
</dbReference>
<evidence type="ECO:0000256" key="3">
    <source>
        <dbReference type="ARBA" id="ARBA00022603"/>
    </source>
</evidence>
<dbReference type="InterPro" id="IPR000878">
    <property type="entry name" value="4pyrrol_Mease"/>
</dbReference>
<dbReference type="GO" id="GO:0032259">
    <property type="term" value="P:methylation"/>
    <property type="evidence" value="ECO:0007669"/>
    <property type="project" value="UniProtKB-KW"/>
</dbReference>
<keyword evidence="2 6" id="KW-0698">rRNA processing</keyword>
<dbReference type="HAMAP" id="MF_01877">
    <property type="entry name" value="16SrRNA_methyltr_I"/>
    <property type="match status" value="1"/>
</dbReference>
<dbReference type="PANTHER" id="PTHR46111">
    <property type="entry name" value="RIBOSOMAL RNA SMALL SUBUNIT METHYLTRANSFERASE I"/>
    <property type="match status" value="1"/>
</dbReference>
<sequence>MVRVRKNNVDEGPKLYVCSTPIGNLSDTSDRLLSTLRSVDIVACEDTRHTRKLLTHFDIHPPRVISYHQHNEQSRQEFVMEMWDAGQSVALVSDAGTPLLSDPGAILVDTAIERGVPVIPIPGPSALMAALVGSGLPMTPFLYLGFPPRQTKAAKSWLGDFVNIQATLVIYEAPHRLTATLQFLADALGDKPAVLAKELTKQHETFVWGSLVELVSYSNEVAAKGEYVILVNNRGERVTTGTDADAGTPGEDAWEQAVQYVVDKIEQGMRHKEAVQEAAARFAVNRRDLYNATIRTD</sequence>
<comment type="subcellular location">
    <subcellularLocation>
        <location evidence="6">Cytoplasm</location>
    </subcellularLocation>
</comment>